<dbReference type="AlphaFoldDB" id="A0A315EBT8"/>
<sequence>MALLGLLGLGVVQTGCAHPVVMEPSVVFSSQIGHSPVYAQVSVPGSVIYGPPRMIYAPPPPPRVIYAPQVYRPGPGWGYGHDHRWGHDRHEGGRGERRDERRDGRRGHGDRDDWRR</sequence>
<organism evidence="2 3">
    <name type="scientific">Limnohabitans parvus II-B4</name>
    <dbReference type="NCBI Taxonomy" id="1293052"/>
    <lineage>
        <taxon>Bacteria</taxon>
        <taxon>Pseudomonadati</taxon>
        <taxon>Pseudomonadota</taxon>
        <taxon>Betaproteobacteria</taxon>
        <taxon>Burkholderiales</taxon>
        <taxon>Comamonadaceae</taxon>
        <taxon>Limnohabitans</taxon>
    </lineage>
</organism>
<evidence type="ECO:0000313" key="3">
    <source>
        <dbReference type="Proteomes" id="UP000250790"/>
    </source>
</evidence>
<gene>
    <name evidence="2" type="ORF">B9Z37_02420</name>
</gene>
<feature type="region of interest" description="Disordered" evidence="1">
    <location>
        <begin position="81"/>
        <end position="116"/>
    </location>
</feature>
<reference evidence="2 3" key="1">
    <citation type="submission" date="2017-04" db="EMBL/GenBank/DDBJ databases">
        <title>Unexpected and diverse lifestyles within the genus Limnohabitans.</title>
        <authorList>
            <person name="Kasalicky V."/>
            <person name="Mehrshad M."/>
            <person name="Andrei S.-A."/>
            <person name="Salcher M."/>
            <person name="Kratochvilova H."/>
            <person name="Simek K."/>
            <person name="Ghai R."/>
        </authorList>
    </citation>
    <scope>NUCLEOTIDE SEQUENCE [LARGE SCALE GENOMIC DNA]</scope>
    <source>
        <strain evidence="2 3">II-B4</strain>
    </source>
</reference>
<dbReference type="EMBL" id="NESN01000001">
    <property type="protein sequence ID" value="PUE55440.1"/>
    <property type="molecule type" value="Genomic_DNA"/>
</dbReference>
<dbReference type="Proteomes" id="UP000250790">
    <property type="component" value="Unassembled WGS sequence"/>
</dbReference>
<protein>
    <submittedName>
        <fullName evidence="2">Uncharacterized protein</fullName>
    </submittedName>
</protein>
<proteinExistence type="predicted"/>
<evidence type="ECO:0000313" key="2">
    <source>
        <dbReference type="EMBL" id="PUE55440.1"/>
    </source>
</evidence>
<accession>A0A315EBT8</accession>
<name>A0A315EBT8_9BURK</name>
<evidence type="ECO:0000256" key="1">
    <source>
        <dbReference type="SAM" id="MobiDB-lite"/>
    </source>
</evidence>
<keyword evidence="3" id="KW-1185">Reference proteome</keyword>
<comment type="caution">
    <text evidence="2">The sequence shown here is derived from an EMBL/GenBank/DDBJ whole genome shotgun (WGS) entry which is preliminary data.</text>
</comment>